<evidence type="ECO:0000313" key="4">
    <source>
        <dbReference type="Proteomes" id="UP001325680"/>
    </source>
</evidence>
<organism evidence="3 4">
    <name type="scientific">Niabella yanshanensis</name>
    <dbReference type="NCBI Taxonomy" id="577386"/>
    <lineage>
        <taxon>Bacteria</taxon>
        <taxon>Pseudomonadati</taxon>
        <taxon>Bacteroidota</taxon>
        <taxon>Chitinophagia</taxon>
        <taxon>Chitinophagales</taxon>
        <taxon>Chitinophagaceae</taxon>
        <taxon>Niabella</taxon>
    </lineage>
</organism>
<dbReference type="PANTHER" id="PTHR13947">
    <property type="entry name" value="GNAT FAMILY N-ACETYLTRANSFERASE"/>
    <property type="match status" value="1"/>
</dbReference>
<evidence type="ECO:0000259" key="2">
    <source>
        <dbReference type="PROSITE" id="PS51186"/>
    </source>
</evidence>
<keyword evidence="4" id="KW-1185">Reference proteome</keyword>
<dbReference type="Gene3D" id="3.40.630.30">
    <property type="match status" value="1"/>
</dbReference>
<gene>
    <name evidence="3" type="ORF">U0035_00590</name>
</gene>
<dbReference type="InterPro" id="IPR016181">
    <property type="entry name" value="Acyl_CoA_acyltransferase"/>
</dbReference>
<feature type="domain" description="N-acetyltransferase" evidence="2">
    <location>
        <begin position="14"/>
        <end position="164"/>
    </location>
</feature>
<accession>A0ABZ0WAR0</accession>
<dbReference type="RefSeq" id="WP_114791378.1">
    <property type="nucleotide sequence ID" value="NZ_CP139960.1"/>
</dbReference>
<dbReference type="InterPro" id="IPR000182">
    <property type="entry name" value="GNAT_dom"/>
</dbReference>
<dbReference type="Pfam" id="PF00583">
    <property type="entry name" value="Acetyltransf_1"/>
    <property type="match status" value="1"/>
</dbReference>
<proteinExistence type="predicted"/>
<dbReference type="PROSITE" id="PS51186">
    <property type="entry name" value="GNAT"/>
    <property type="match status" value="1"/>
</dbReference>
<evidence type="ECO:0000313" key="3">
    <source>
        <dbReference type="EMBL" id="WQD38642.1"/>
    </source>
</evidence>
<dbReference type="PANTHER" id="PTHR13947:SF37">
    <property type="entry name" value="LD18367P"/>
    <property type="match status" value="1"/>
</dbReference>
<dbReference type="EMBL" id="CP139960">
    <property type="protein sequence ID" value="WQD38642.1"/>
    <property type="molecule type" value="Genomic_DNA"/>
</dbReference>
<dbReference type="CDD" id="cd04301">
    <property type="entry name" value="NAT_SF"/>
    <property type="match status" value="1"/>
</dbReference>
<name>A0ABZ0WAR0_9BACT</name>
<reference evidence="3 4" key="1">
    <citation type="submission" date="2023-12" db="EMBL/GenBank/DDBJ databases">
        <title>Genome sequencing and assembly of bacterial species from a model synthetic community.</title>
        <authorList>
            <person name="Hogle S.L."/>
        </authorList>
    </citation>
    <scope>NUCLEOTIDE SEQUENCE [LARGE SCALE GENOMIC DNA]</scope>
    <source>
        <strain evidence="3 4">HAMBI_3031</strain>
    </source>
</reference>
<protein>
    <submittedName>
        <fullName evidence="3">GNAT family N-acetyltransferase</fullName>
    </submittedName>
</protein>
<dbReference type="InterPro" id="IPR050769">
    <property type="entry name" value="NAT_camello-type"/>
</dbReference>
<dbReference type="Proteomes" id="UP001325680">
    <property type="component" value="Chromosome"/>
</dbReference>
<evidence type="ECO:0000256" key="1">
    <source>
        <dbReference type="ARBA" id="ARBA00022679"/>
    </source>
</evidence>
<dbReference type="SUPFAM" id="SSF55729">
    <property type="entry name" value="Acyl-CoA N-acyltransferases (Nat)"/>
    <property type="match status" value="1"/>
</dbReference>
<sequence length="164" mass="18797">MDTSIRKALKAELPIIRRLALDIWPATYSSILSQEQLAYMLELFYSDPVLEKDFDKPGYSFFLLEQEGKDTGFAGLELKEDQTAHLHKIYLSPDHQGKGLGKKMIQFIIDFAKNAGAHSLTLHVNRYNKALQFYQAVGFEIIKELDTEIGNGYLMNDYVMKKDL</sequence>
<keyword evidence="1" id="KW-0808">Transferase</keyword>